<dbReference type="RefSeq" id="WP_310055838.1">
    <property type="nucleotide sequence ID" value="NZ_JAVDVQ010000006.1"/>
</dbReference>
<evidence type="ECO:0000256" key="1">
    <source>
        <dbReference type="SAM" id="Phobius"/>
    </source>
</evidence>
<protein>
    <recommendedName>
        <fullName evidence="4">DoxX family protein</fullName>
    </recommendedName>
</protein>
<sequence>MAQLQASARTRRTEHSGRPGQIVGCFFLFTGGIHFGIAAAGPESYRHFADEALLPFITAAWREVFMANPAAWGLVLSVGEVGLGVLLLRGGRWATAGWAGVIAFHLGLLLFGWGFWLWSVPALAFLVPSAIAHWRSQHPDEKHPPEKGHTA</sequence>
<gene>
    <name evidence="2" type="ORF">J2X01_001803</name>
</gene>
<evidence type="ECO:0000313" key="3">
    <source>
        <dbReference type="Proteomes" id="UP001252243"/>
    </source>
</evidence>
<feature type="transmembrane region" description="Helical" evidence="1">
    <location>
        <begin position="95"/>
        <end position="118"/>
    </location>
</feature>
<keyword evidence="1" id="KW-0472">Membrane</keyword>
<feature type="transmembrane region" description="Helical" evidence="1">
    <location>
        <begin position="21"/>
        <end position="41"/>
    </location>
</feature>
<keyword evidence="3" id="KW-1185">Reference proteome</keyword>
<keyword evidence="1" id="KW-1133">Transmembrane helix</keyword>
<comment type="caution">
    <text evidence="2">The sequence shown here is derived from an EMBL/GenBank/DDBJ whole genome shotgun (WGS) entry which is preliminary data.</text>
</comment>
<dbReference type="Proteomes" id="UP001252243">
    <property type="component" value="Unassembled WGS sequence"/>
</dbReference>
<evidence type="ECO:0008006" key="4">
    <source>
        <dbReference type="Google" id="ProtNLM"/>
    </source>
</evidence>
<organism evidence="2 3">
    <name type="scientific">Arthrobacter ginsengisoli</name>
    <dbReference type="NCBI Taxonomy" id="1356565"/>
    <lineage>
        <taxon>Bacteria</taxon>
        <taxon>Bacillati</taxon>
        <taxon>Actinomycetota</taxon>
        <taxon>Actinomycetes</taxon>
        <taxon>Micrococcales</taxon>
        <taxon>Micrococcaceae</taxon>
        <taxon>Arthrobacter</taxon>
    </lineage>
</organism>
<accession>A0ABU1UBC3</accession>
<keyword evidence="1" id="KW-0812">Transmembrane</keyword>
<dbReference type="EMBL" id="JAVDVQ010000006">
    <property type="protein sequence ID" value="MDR7082514.1"/>
    <property type="molecule type" value="Genomic_DNA"/>
</dbReference>
<evidence type="ECO:0000313" key="2">
    <source>
        <dbReference type="EMBL" id="MDR7082514.1"/>
    </source>
</evidence>
<reference evidence="2 3" key="1">
    <citation type="submission" date="2023-07" db="EMBL/GenBank/DDBJ databases">
        <title>Sorghum-associated microbial communities from plants grown in Nebraska, USA.</title>
        <authorList>
            <person name="Schachtman D."/>
        </authorList>
    </citation>
    <scope>NUCLEOTIDE SEQUENCE [LARGE SCALE GENOMIC DNA]</scope>
    <source>
        <strain evidence="2 3">BE167</strain>
    </source>
</reference>
<proteinExistence type="predicted"/>
<name>A0ABU1UBC3_9MICC</name>
<feature type="transmembrane region" description="Helical" evidence="1">
    <location>
        <begin position="70"/>
        <end position="88"/>
    </location>
</feature>